<dbReference type="GO" id="GO:0035556">
    <property type="term" value="P:intracellular signal transduction"/>
    <property type="evidence" value="ECO:0007669"/>
    <property type="project" value="InterPro"/>
</dbReference>
<evidence type="ECO:0000256" key="1">
    <source>
        <dbReference type="ARBA" id="ARBA00004370"/>
    </source>
</evidence>
<dbReference type="EMBL" id="RQTK01000373">
    <property type="protein sequence ID" value="RUS80785.1"/>
    <property type="molecule type" value="Genomic_DNA"/>
</dbReference>
<keyword evidence="6" id="KW-0456">Lyase</keyword>
<evidence type="ECO:0000256" key="5">
    <source>
        <dbReference type="ARBA" id="ARBA00023136"/>
    </source>
</evidence>
<keyword evidence="4" id="KW-1133">Transmembrane helix</keyword>
<dbReference type="PROSITE" id="PS50125">
    <property type="entry name" value="GUANYLATE_CYCLASE_2"/>
    <property type="match status" value="2"/>
</dbReference>
<keyword evidence="3" id="KW-0547">Nucleotide-binding</keyword>
<reference evidence="9 10" key="1">
    <citation type="submission" date="2019-01" db="EMBL/GenBank/DDBJ databases">
        <title>A draft genome assembly of the solar-powered sea slug Elysia chlorotica.</title>
        <authorList>
            <person name="Cai H."/>
            <person name="Li Q."/>
            <person name="Fang X."/>
            <person name="Li J."/>
            <person name="Curtis N.E."/>
            <person name="Altenburger A."/>
            <person name="Shibata T."/>
            <person name="Feng M."/>
            <person name="Maeda T."/>
            <person name="Schwartz J.A."/>
            <person name="Shigenobu S."/>
            <person name="Lundholm N."/>
            <person name="Nishiyama T."/>
            <person name="Yang H."/>
            <person name="Hasebe M."/>
            <person name="Li S."/>
            <person name="Pierce S.K."/>
            <person name="Wang J."/>
        </authorList>
    </citation>
    <scope>NUCLEOTIDE SEQUENCE [LARGE SCALE GENOMIC DNA]</scope>
    <source>
        <strain evidence="9">EC2010</strain>
        <tissue evidence="9">Whole organism of an adult</tissue>
    </source>
</reference>
<dbReference type="OrthoDB" id="10638486at2759"/>
<feature type="domain" description="Guanylate cyclase" evidence="8">
    <location>
        <begin position="76"/>
        <end position="103"/>
    </location>
</feature>
<dbReference type="GO" id="GO:0000166">
    <property type="term" value="F:nucleotide binding"/>
    <property type="evidence" value="ECO:0007669"/>
    <property type="project" value="UniProtKB-KW"/>
</dbReference>
<evidence type="ECO:0000256" key="4">
    <source>
        <dbReference type="ARBA" id="ARBA00022989"/>
    </source>
</evidence>
<keyword evidence="2" id="KW-0812">Transmembrane</keyword>
<dbReference type="Pfam" id="PF00211">
    <property type="entry name" value="Guanylate_cyc"/>
    <property type="match status" value="1"/>
</dbReference>
<feature type="compositionally biased region" description="Basic and acidic residues" evidence="7">
    <location>
        <begin position="221"/>
        <end position="241"/>
    </location>
</feature>
<dbReference type="SMART" id="SM00044">
    <property type="entry name" value="CYCc"/>
    <property type="match status" value="1"/>
</dbReference>
<gene>
    <name evidence="9" type="ORF">EGW08_011455</name>
</gene>
<name>A0A3S0ZK59_ELYCH</name>
<evidence type="ECO:0000256" key="2">
    <source>
        <dbReference type="ARBA" id="ARBA00022692"/>
    </source>
</evidence>
<dbReference type="GO" id="GO:0004383">
    <property type="term" value="F:guanylate cyclase activity"/>
    <property type="evidence" value="ECO:0007669"/>
    <property type="project" value="TreeGrafter"/>
</dbReference>
<dbReference type="GO" id="GO:0005886">
    <property type="term" value="C:plasma membrane"/>
    <property type="evidence" value="ECO:0007669"/>
    <property type="project" value="TreeGrafter"/>
</dbReference>
<evidence type="ECO:0000313" key="10">
    <source>
        <dbReference type="Proteomes" id="UP000271974"/>
    </source>
</evidence>
<accession>A0A3S0ZK59</accession>
<protein>
    <recommendedName>
        <fullName evidence="8">Guanylate cyclase domain-containing protein</fullName>
    </recommendedName>
</protein>
<evidence type="ECO:0000256" key="7">
    <source>
        <dbReference type="SAM" id="MobiDB-lite"/>
    </source>
</evidence>
<sequence>MLRCHRCKSVEAEYFKSVTIMFCDINDFNNLIQTNEPSEAITLLNTMSNMIDSVIADYDVFKVENVFDSYMVASGPCVAGTVTITPPQYCLFGHSVSIASRMKACCPPNSILISHSTQRILRSKDYLIKFMSIVNIKLDEKQNETPMKTFRLVGTIGSGRKKDDPSYGMLKSATHYRNRNRSDDRTSSDHGTGGRFPDICDSTSLSHDPAGSTCGGGKLNMADEKGGKERAPSPKKGKEELQCSEGGDSNKPAEVVQPAPEPGPHTYDL</sequence>
<dbReference type="InterPro" id="IPR001054">
    <property type="entry name" value="A/G_cyclase"/>
</dbReference>
<dbReference type="InterPro" id="IPR029787">
    <property type="entry name" value="Nucleotide_cyclase"/>
</dbReference>
<dbReference type="PANTHER" id="PTHR11920">
    <property type="entry name" value="GUANYLYL CYCLASE"/>
    <property type="match status" value="1"/>
</dbReference>
<proteinExistence type="predicted"/>
<comment type="caution">
    <text evidence="9">The sequence shown here is derived from an EMBL/GenBank/DDBJ whole genome shotgun (WGS) entry which is preliminary data.</text>
</comment>
<dbReference type="PANTHER" id="PTHR11920:SF501">
    <property type="entry name" value="GUANYLATE CYCLASE 32E"/>
    <property type="match status" value="1"/>
</dbReference>
<feature type="domain" description="Guanylate cyclase" evidence="8">
    <location>
        <begin position="19"/>
        <end position="75"/>
    </location>
</feature>
<evidence type="ECO:0000313" key="9">
    <source>
        <dbReference type="EMBL" id="RUS80785.1"/>
    </source>
</evidence>
<organism evidence="9 10">
    <name type="scientific">Elysia chlorotica</name>
    <name type="common">Eastern emerald elysia</name>
    <name type="synonym">Sea slug</name>
    <dbReference type="NCBI Taxonomy" id="188477"/>
    <lineage>
        <taxon>Eukaryota</taxon>
        <taxon>Metazoa</taxon>
        <taxon>Spiralia</taxon>
        <taxon>Lophotrochozoa</taxon>
        <taxon>Mollusca</taxon>
        <taxon>Gastropoda</taxon>
        <taxon>Heterobranchia</taxon>
        <taxon>Euthyneura</taxon>
        <taxon>Panpulmonata</taxon>
        <taxon>Sacoglossa</taxon>
        <taxon>Placobranchoidea</taxon>
        <taxon>Plakobranchidae</taxon>
        <taxon>Elysia</taxon>
    </lineage>
</organism>
<dbReference type="InterPro" id="IPR050401">
    <property type="entry name" value="Cyclic_nucleotide_synthase"/>
</dbReference>
<keyword evidence="5" id="KW-0472">Membrane</keyword>
<dbReference type="AlphaFoldDB" id="A0A3S0ZK59"/>
<dbReference type="SUPFAM" id="SSF55073">
    <property type="entry name" value="Nucleotide cyclase"/>
    <property type="match status" value="1"/>
</dbReference>
<dbReference type="GO" id="GO:0001653">
    <property type="term" value="F:peptide receptor activity"/>
    <property type="evidence" value="ECO:0007669"/>
    <property type="project" value="TreeGrafter"/>
</dbReference>
<evidence type="ECO:0000256" key="6">
    <source>
        <dbReference type="ARBA" id="ARBA00023239"/>
    </source>
</evidence>
<dbReference type="Proteomes" id="UP000271974">
    <property type="component" value="Unassembled WGS sequence"/>
</dbReference>
<dbReference type="GO" id="GO:0004016">
    <property type="term" value="F:adenylate cyclase activity"/>
    <property type="evidence" value="ECO:0007669"/>
    <property type="project" value="TreeGrafter"/>
</dbReference>
<comment type="subcellular location">
    <subcellularLocation>
        <location evidence="1">Membrane</location>
    </subcellularLocation>
</comment>
<dbReference type="GO" id="GO:0007168">
    <property type="term" value="P:receptor guanylyl cyclase signaling pathway"/>
    <property type="evidence" value="ECO:0007669"/>
    <property type="project" value="TreeGrafter"/>
</dbReference>
<dbReference type="Gene3D" id="3.30.70.1230">
    <property type="entry name" value="Nucleotide cyclase"/>
    <property type="match status" value="2"/>
</dbReference>
<dbReference type="CDD" id="cd07302">
    <property type="entry name" value="CHD"/>
    <property type="match status" value="1"/>
</dbReference>
<evidence type="ECO:0000256" key="3">
    <source>
        <dbReference type="ARBA" id="ARBA00022741"/>
    </source>
</evidence>
<dbReference type="STRING" id="188477.A0A3S0ZK59"/>
<evidence type="ECO:0000259" key="8">
    <source>
        <dbReference type="PROSITE" id="PS50125"/>
    </source>
</evidence>
<keyword evidence="10" id="KW-1185">Reference proteome</keyword>
<feature type="region of interest" description="Disordered" evidence="7">
    <location>
        <begin position="159"/>
        <end position="269"/>
    </location>
</feature>